<keyword evidence="7" id="KW-0067">ATP-binding</keyword>
<dbReference type="Proteomes" id="UP000005632">
    <property type="component" value="Chromosome"/>
</dbReference>
<name>G8QUN6_SPHPG</name>
<dbReference type="InterPro" id="IPR027417">
    <property type="entry name" value="P-loop_NTPase"/>
</dbReference>
<evidence type="ECO:0000256" key="9">
    <source>
        <dbReference type="ARBA" id="ARBA00023136"/>
    </source>
</evidence>
<keyword evidence="4 11" id="KW-0762">Sugar transport</keyword>
<dbReference type="SUPFAM" id="SSF52540">
    <property type="entry name" value="P-loop containing nucleoside triphosphate hydrolases"/>
    <property type="match status" value="2"/>
</dbReference>
<evidence type="ECO:0000256" key="6">
    <source>
        <dbReference type="ARBA" id="ARBA00022741"/>
    </source>
</evidence>
<comment type="subcellular location">
    <subcellularLocation>
        <location evidence="1">Cell membrane</location>
        <topology evidence="1">Peripheral membrane protein</topology>
    </subcellularLocation>
</comment>
<evidence type="ECO:0000256" key="1">
    <source>
        <dbReference type="ARBA" id="ARBA00004202"/>
    </source>
</evidence>
<proteinExistence type="predicted"/>
<evidence type="ECO:0000256" key="5">
    <source>
        <dbReference type="ARBA" id="ARBA00022737"/>
    </source>
</evidence>
<evidence type="ECO:0000256" key="4">
    <source>
        <dbReference type="ARBA" id="ARBA00022597"/>
    </source>
</evidence>
<feature type="domain" description="ABC transporter" evidence="10">
    <location>
        <begin position="6"/>
        <end position="243"/>
    </location>
</feature>
<evidence type="ECO:0000313" key="11">
    <source>
        <dbReference type="EMBL" id="AEV30344.1"/>
    </source>
</evidence>
<dbReference type="GO" id="GO:0005886">
    <property type="term" value="C:plasma membrane"/>
    <property type="evidence" value="ECO:0007669"/>
    <property type="project" value="UniProtKB-SubCell"/>
</dbReference>
<dbReference type="CDD" id="cd03216">
    <property type="entry name" value="ABC_Carb_Monos_I"/>
    <property type="match status" value="1"/>
</dbReference>
<dbReference type="Pfam" id="PF00005">
    <property type="entry name" value="ABC_tran"/>
    <property type="match status" value="2"/>
</dbReference>
<evidence type="ECO:0000256" key="8">
    <source>
        <dbReference type="ARBA" id="ARBA00022967"/>
    </source>
</evidence>
<keyword evidence="9" id="KW-0472">Membrane</keyword>
<evidence type="ECO:0000259" key="10">
    <source>
        <dbReference type="PROSITE" id="PS50893"/>
    </source>
</evidence>
<gene>
    <name evidence="11" type="ordered locus">SpiGrapes_2583</name>
</gene>
<evidence type="ECO:0000313" key="12">
    <source>
        <dbReference type="Proteomes" id="UP000005632"/>
    </source>
</evidence>
<dbReference type="eggNOG" id="COG1129">
    <property type="taxonomic scope" value="Bacteria"/>
</dbReference>
<dbReference type="AlphaFoldDB" id="G8QUN6"/>
<dbReference type="KEGG" id="sgp:SpiGrapes_2583"/>
<sequence>MQQALLEVYNLTKIFPGIRALDDVHLTVRSGEVHALIGENGAGKSTLVKILTGVYTPTAGKLVFDGKEIAFKNAIEAQEAGIVAIHQEASMFPELSVTENIYMGHHLRNPKNHKLDWKAMTENTRQLLAQMQLDIDPDTLVKNLSVAKRHMVEISKALSLDAKLVIMDEPTSALTEREVEDLFRIVRDLKKKGKAILFISHKFEEIFEICDYFTVLRDGQYIKEGLVKDSNEDEIINMMIGRSIDQMYPQHNPNIGEVVLKVSNLSQLGAFKNISFELHRGEILGFFGLVGAGRTEVVRTIFGIDGAMGGTMEIDGKPYAPRSPRDAMHYGLALVPEDRQKQGLVLKMSLTQNISLPVLDTLSWRKLITRKKCEKTYVLEHGNQMEIKSAGYHVDADTLSGGNQQKVVLAKWIGTDPKILILDEPTKGIDVATKAAVHEFVCEMASRGVAVILISSELPEVIGMADRILVMHEGCQTAILANKEITAENVMRCAIGNVQTEGSNA</sequence>
<dbReference type="STRING" id="158190.SpiGrapes_2583"/>
<keyword evidence="2" id="KW-0813">Transport</keyword>
<keyword evidence="8" id="KW-1278">Translocase</keyword>
<dbReference type="EMBL" id="CP003155">
    <property type="protein sequence ID" value="AEV30344.1"/>
    <property type="molecule type" value="Genomic_DNA"/>
</dbReference>
<keyword evidence="12" id="KW-1185">Reference proteome</keyword>
<dbReference type="GO" id="GO:0005524">
    <property type="term" value="F:ATP binding"/>
    <property type="evidence" value="ECO:0007669"/>
    <property type="project" value="UniProtKB-KW"/>
</dbReference>
<keyword evidence="3" id="KW-1003">Cell membrane</keyword>
<dbReference type="RefSeq" id="WP_014271184.1">
    <property type="nucleotide sequence ID" value="NC_016633.1"/>
</dbReference>
<dbReference type="InterPro" id="IPR017871">
    <property type="entry name" value="ABC_transporter-like_CS"/>
</dbReference>
<dbReference type="PANTHER" id="PTHR43790">
    <property type="entry name" value="CARBOHYDRATE TRANSPORT ATP-BINDING PROTEIN MG119-RELATED"/>
    <property type="match status" value="1"/>
</dbReference>
<dbReference type="OrthoDB" id="304830at2"/>
<evidence type="ECO:0000256" key="3">
    <source>
        <dbReference type="ARBA" id="ARBA00022475"/>
    </source>
</evidence>
<dbReference type="PANTHER" id="PTHR43790:SF3">
    <property type="entry name" value="D-ALLOSE IMPORT ATP-BINDING PROTEIN ALSA-RELATED"/>
    <property type="match status" value="1"/>
</dbReference>
<keyword evidence="6" id="KW-0547">Nucleotide-binding</keyword>
<dbReference type="CDD" id="cd03215">
    <property type="entry name" value="ABC_Carb_Monos_II"/>
    <property type="match status" value="1"/>
</dbReference>
<dbReference type="SMART" id="SM00382">
    <property type="entry name" value="AAA"/>
    <property type="match status" value="2"/>
</dbReference>
<dbReference type="InterPro" id="IPR003593">
    <property type="entry name" value="AAA+_ATPase"/>
</dbReference>
<dbReference type="InterPro" id="IPR050107">
    <property type="entry name" value="ABC_carbohydrate_import_ATPase"/>
</dbReference>
<dbReference type="GO" id="GO:0016887">
    <property type="term" value="F:ATP hydrolysis activity"/>
    <property type="evidence" value="ECO:0007669"/>
    <property type="project" value="InterPro"/>
</dbReference>
<dbReference type="HOGENOM" id="CLU_000604_92_3_12"/>
<reference evidence="11 12" key="1">
    <citation type="submission" date="2011-11" db="EMBL/GenBank/DDBJ databases">
        <title>Complete sequence of Spirochaeta sp. grapes.</title>
        <authorList>
            <consortium name="US DOE Joint Genome Institute"/>
            <person name="Lucas S."/>
            <person name="Han J."/>
            <person name="Lapidus A."/>
            <person name="Cheng J.-F."/>
            <person name="Goodwin L."/>
            <person name="Pitluck S."/>
            <person name="Peters L."/>
            <person name="Ovchinnikova G."/>
            <person name="Munk A.C."/>
            <person name="Detter J.C."/>
            <person name="Han C."/>
            <person name="Tapia R."/>
            <person name="Land M."/>
            <person name="Hauser L."/>
            <person name="Kyrpides N."/>
            <person name="Ivanova N."/>
            <person name="Pagani I."/>
            <person name="Ritalahtilisa K."/>
            <person name="Loeffler F."/>
            <person name="Woyke T."/>
        </authorList>
    </citation>
    <scope>NUCLEOTIDE SEQUENCE [LARGE SCALE GENOMIC DNA]</scope>
    <source>
        <strain evidence="12">ATCC BAA-1885 / DSM 22778 / Grapes</strain>
    </source>
</reference>
<dbReference type="InterPro" id="IPR003439">
    <property type="entry name" value="ABC_transporter-like_ATP-bd"/>
</dbReference>
<dbReference type="PROSITE" id="PS50893">
    <property type="entry name" value="ABC_TRANSPORTER_2"/>
    <property type="match status" value="2"/>
</dbReference>
<dbReference type="FunFam" id="3.40.50.300:FF:000127">
    <property type="entry name" value="Ribose import ATP-binding protein RbsA"/>
    <property type="match status" value="1"/>
</dbReference>
<keyword evidence="5" id="KW-0677">Repeat</keyword>
<organism evidence="11 12">
    <name type="scientific">Sphaerochaeta pleomorpha (strain ATCC BAA-1885 / DSM 22778 / Grapes)</name>
    <dbReference type="NCBI Taxonomy" id="158190"/>
    <lineage>
        <taxon>Bacteria</taxon>
        <taxon>Pseudomonadati</taxon>
        <taxon>Spirochaetota</taxon>
        <taxon>Spirochaetia</taxon>
        <taxon>Spirochaetales</taxon>
        <taxon>Sphaerochaetaceae</taxon>
        <taxon>Sphaerochaeta</taxon>
    </lineage>
</organism>
<evidence type="ECO:0000256" key="7">
    <source>
        <dbReference type="ARBA" id="ARBA00022840"/>
    </source>
</evidence>
<dbReference type="PROSITE" id="PS00211">
    <property type="entry name" value="ABC_TRANSPORTER_1"/>
    <property type="match status" value="1"/>
</dbReference>
<feature type="domain" description="ABC transporter" evidence="10">
    <location>
        <begin position="250"/>
        <end position="498"/>
    </location>
</feature>
<protein>
    <submittedName>
        <fullName evidence="11">ABC-type sugar transport system, ATPase component</fullName>
    </submittedName>
</protein>
<evidence type="ECO:0000256" key="2">
    <source>
        <dbReference type="ARBA" id="ARBA00022448"/>
    </source>
</evidence>
<accession>G8QUN6</accession>
<dbReference type="Gene3D" id="3.40.50.300">
    <property type="entry name" value="P-loop containing nucleotide triphosphate hydrolases"/>
    <property type="match status" value="2"/>
</dbReference>